<evidence type="ECO:0000256" key="4">
    <source>
        <dbReference type="ARBA" id="ARBA00022989"/>
    </source>
</evidence>
<evidence type="ECO:0000313" key="8">
    <source>
        <dbReference type="EMBL" id="SVB24907.1"/>
    </source>
</evidence>
<feature type="domain" description="MotA/TolQ/ExbB proton channel" evidence="7">
    <location>
        <begin position="91"/>
        <end position="151"/>
    </location>
</feature>
<accession>A0A382CHV5</accession>
<protein>
    <recommendedName>
        <fullName evidence="7">MotA/TolQ/ExbB proton channel domain-containing protein</fullName>
    </recommendedName>
</protein>
<feature type="transmembrane region" description="Helical" evidence="6">
    <location>
        <begin position="134"/>
        <end position="157"/>
    </location>
</feature>
<feature type="transmembrane region" description="Helical" evidence="6">
    <location>
        <begin position="55"/>
        <end position="72"/>
    </location>
</feature>
<keyword evidence="4 6" id="KW-1133">Transmembrane helix</keyword>
<gene>
    <name evidence="8" type="ORF">METZ01_LOCUS177761</name>
</gene>
<evidence type="ECO:0000256" key="6">
    <source>
        <dbReference type="SAM" id="Phobius"/>
    </source>
</evidence>
<keyword evidence="2" id="KW-1003">Cell membrane</keyword>
<evidence type="ECO:0000259" key="7">
    <source>
        <dbReference type="Pfam" id="PF01618"/>
    </source>
</evidence>
<dbReference type="EMBL" id="UINC01034293">
    <property type="protein sequence ID" value="SVB24907.1"/>
    <property type="molecule type" value="Genomic_DNA"/>
</dbReference>
<reference evidence="8" key="1">
    <citation type="submission" date="2018-05" db="EMBL/GenBank/DDBJ databases">
        <authorList>
            <person name="Lanie J.A."/>
            <person name="Ng W.-L."/>
            <person name="Kazmierczak K.M."/>
            <person name="Andrzejewski T.M."/>
            <person name="Davidsen T.M."/>
            <person name="Wayne K.J."/>
            <person name="Tettelin H."/>
            <person name="Glass J.I."/>
            <person name="Rusch D."/>
            <person name="Podicherti R."/>
            <person name="Tsui H.-C.T."/>
            <person name="Winkler M.E."/>
        </authorList>
    </citation>
    <scope>NUCLEOTIDE SEQUENCE</scope>
</reference>
<evidence type="ECO:0000256" key="2">
    <source>
        <dbReference type="ARBA" id="ARBA00022475"/>
    </source>
</evidence>
<proteinExistence type="predicted"/>
<dbReference type="InterPro" id="IPR002898">
    <property type="entry name" value="MotA_ExbB_proton_chnl"/>
</dbReference>
<evidence type="ECO:0000256" key="1">
    <source>
        <dbReference type="ARBA" id="ARBA00004651"/>
    </source>
</evidence>
<feature type="transmembrane region" description="Helical" evidence="6">
    <location>
        <begin position="21"/>
        <end position="43"/>
    </location>
</feature>
<evidence type="ECO:0000256" key="3">
    <source>
        <dbReference type="ARBA" id="ARBA00022692"/>
    </source>
</evidence>
<keyword evidence="3 6" id="KW-0812">Transmembrane</keyword>
<name>A0A382CHV5_9ZZZZ</name>
<keyword evidence="5 6" id="KW-0472">Membrane</keyword>
<sequence length="169" mass="18529">MKALFQFSALPGKIKSTGKALLRWWLIFCLTLLAGGVAVYFNIHVDLYNADQTKLSFLILTVFTLASVWVGWRTRKSEDTPQDVSIGWFTAEACLALGMIGTVTGFLLMLSGAFAEIDLANTATIQSSLTKMALGMSTALYTTLVGLICSLTLKVQLMNVENENRRHGQ</sequence>
<comment type="subcellular location">
    <subcellularLocation>
        <location evidence="1">Cell membrane</location>
        <topology evidence="1">Multi-pass membrane protein</topology>
    </subcellularLocation>
</comment>
<dbReference type="GO" id="GO:0005886">
    <property type="term" value="C:plasma membrane"/>
    <property type="evidence" value="ECO:0007669"/>
    <property type="project" value="UniProtKB-SubCell"/>
</dbReference>
<dbReference type="Pfam" id="PF01618">
    <property type="entry name" value="MotA_ExbB"/>
    <property type="match status" value="1"/>
</dbReference>
<dbReference type="AlphaFoldDB" id="A0A382CHV5"/>
<evidence type="ECO:0000256" key="5">
    <source>
        <dbReference type="ARBA" id="ARBA00023136"/>
    </source>
</evidence>
<feature type="transmembrane region" description="Helical" evidence="6">
    <location>
        <begin position="93"/>
        <end position="114"/>
    </location>
</feature>
<organism evidence="8">
    <name type="scientific">marine metagenome</name>
    <dbReference type="NCBI Taxonomy" id="408172"/>
    <lineage>
        <taxon>unclassified sequences</taxon>
        <taxon>metagenomes</taxon>
        <taxon>ecological metagenomes</taxon>
    </lineage>
</organism>